<sequence length="533" mass="60406">MPFASSLILRFTAADRLYKLLAVLFFVGLSLVFYLPSLNWLPRGIHEWAQADRLALAISFYDNGLRFFRPQTLSLTSIDAVVGVEFPLISYLAALGAKLTGRDSLVIWFRGLNIAFACVSYYYLFRLVFERTQQFVLALVPGVFLATSPVFAYYAGNFLPDSTSTSLVIVATYYFLSCSRNLDFRCLIASIGIFTLATLIKTSAAIYLLSALGTVLLWAYLQSTLLTLRQRINLLILSATSVGVIVGYTLFNRYLNEIYSSVQFLAEARPIETAQQYELVTRRIREVWLKEYFTHSHYILLAVSAIVCLISLPRIVRNDWLWASQLILGAIGGWAFFWLMGVQFADHDYYVLAPYWPALTLLVALAIVQAATWQAAVARWSKILGFIHYPIISAALLALLIQGFSHYHIRMSDPYPPFSDYYAYRWMQGGAIALNNAGVPRTATLLVLGEDAPNLSLVYFDRRGVVWKPDINQIVAEEVLNTMTRGGLDHLLMRQTVFKELFQKYPALLSSFKVLINNKDYAVLERRNAPKHW</sequence>
<feature type="domain" description="Glycosyltransferase RgtA/B/C/D-like" evidence="2">
    <location>
        <begin position="87"/>
        <end position="227"/>
    </location>
</feature>
<feature type="transmembrane region" description="Helical" evidence="1">
    <location>
        <begin position="232"/>
        <end position="251"/>
    </location>
</feature>
<evidence type="ECO:0000259" key="2">
    <source>
        <dbReference type="Pfam" id="PF13231"/>
    </source>
</evidence>
<name>A0ABY4G5I3_9BACT</name>
<dbReference type="RefSeq" id="WP_245120014.1">
    <property type="nucleotide sequence ID" value="NZ_CP095061.1"/>
</dbReference>
<feature type="transmembrane region" description="Helical" evidence="1">
    <location>
        <begin position="136"/>
        <end position="156"/>
    </location>
</feature>
<proteinExistence type="predicted"/>
<gene>
    <name evidence="3" type="ORF">MUN86_21390</name>
</gene>
<dbReference type="EMBL" id="CP095061">
    <property type="protein sequence ID" value="UOQ66035.1"/>
    <property type="molecule type" value="Genomic_DNA"/>
</dbReference>
<feature type="transmembrane region" description="Helical" evidence="1">
    <location>
        <begin position="383"/>
        <end position="401"/>
    </location>
</feature>
<keyword evidence="1" id="KW-0812">Transmembrane</keyword>
<accession>A0ABY4G5I3</accession>
<evidence type="ECO:0000313" key="4">
    <source>
        <dbReference type="Proteomes" id="UP000830401"/>
    </source>
</evidence>
<dbReference type="Pfam" id="PF13231">
    <property type="entry name" value="PMT_2"/>
    <property type="match status" value="1"/>
</dbReference>
<feature type="transmembrane region" description="Helical" evidence="1">
    <location>
        <begin position="191"/>
        <end position="220"/>
    </location>
</feature>
<dbReference type="Proteomes" id="UP000830401">
    <property type="component" value="Chromosome"/>
</dbReference>
<keyword evidence="4" id="KW-1185">Reference proteome</keyword>
<organism evidence="3 4">
    <name type="scientific">Hymenobacter volaticus</name>
    <dbReference type="NCBI Taxonomy" id="2932254"/>
    <lineage>
        <taxon>Bacteria</taxon>
        <taxon>Pseudomonadati</taxon>
        <taxon>Bacteroidota</taxon>
        <taxon>Cytophagia</taxon>
        <taxon>Cytophagales</taxon>
        <taxon>Hymenobacteraceae</taxon>
        <taxon>Hymenobacter</taxon>
    </lineage>
</organism>
<evidence type="ECO:0000256" key="1">
    <source>
        <dbReference type="SAM" id="Phobius"/>
    </source>
</evidence>
<reference evidence="3" key="1">
    <citation type="submission" date="2022-04" db="EMBL/GenBank/DDBJ databases">
        <title>Hymenobacter sp. isolated from the air.</title>
        <authorList>
            <person name="Won M."/>
            <person name="Lee C.-M."/>
            <person name="Woen H.-Y."/>
            <person name="Kwon S.-W."/>
        </authorList>
    </citation>
    <scope>NUCLEOTIDE SEQUENCE</scope>
    <source>
        <strain evidence="3">5420S-77</strain>
    </source>
</reference>
<feature type="transmembrane region" description="Helical" evidence="1">
    <location>
        <begin position="322"/>
        <end position="342"/>
    </location>
</feature>
<keyword evidence="1" id="KW-0472">Membrane</keyword>
<feature type="transmembrane region" description="Helical" evidence="1">
    <location>
        <begin position="349"/>
        <end position="371"/>
    </location>
</feature>
<dbReference type="InterPro" id="IPR038731">
    <property type="entry name" value="RgtA/B/C-like"/>
</dbReference>
<evidence type="ECO:0000313" key="3">
    <source>
        <dbReference type="EMBL" id="UOQ66035.1"/>
    </source>
</evidence>
<feature type="transmembrane region" description="Helical" evidence="1">
    <location>
        <begin position="105"/>
        <end position="124"/>
    </location>
</feature>
<protein>
    <submittedName>
        <fullName evidence="3">Glycosyltransferase family 39 protein</fullName>
    </submittedName>
</protein>
<feature type="transmembrane region" description="Helical" evidence="1">
    <location>
        <begin position="20"/>
        <end position="41"/>
    </location>
</feature>
<feature type="transmembrane region" description="Helical" evidence="1">
    <location>
        <begin position="298"/>
        <end position="316"/>
    </location>
</feature>
<keyword evidence="1" id="KW-1133">Transmembrane helix</keyword>